<dbReference type="OrthoDB" id="9800207at2"/>
<evidence type="ECO:0000256" key="4">
    <source>
        <dbReference type="ARBA" id="ARBA00022519"/>
    </source>
</evidence>
<gene>
    <name evidence="9" type="primary">yebS</name>
    <name evidence="9" type="ORF">NCTC10296_01873</name>
</gene>
<keyword evidence="5 8" id="KW-0812">Transmembrane</keyword>
<dbReference type="EMBL" id="LR134313">
    <property type="protein sequence ID" value="VEF02590.1"/>
    <property type="molecule type" value="Genomic_DNA"/>
</dbReference>
<feature type="transmembrane region" description="Helical" evidence="8">
    <location>
        <begin position="117"/>
        <end position="144"/>
    </location>
</feature>
<dbReference type="RefSeq" id="WP_085416196.1">
    <property type="nucleotide sequence ID" value="NZ_CAUJPY010000003.1"/>
</dbReference>
<dbReference type="AlphaFoldDB" id="A0A1X3CYG9"/>
<proteinExistence type="inferred from homology"/>
<dbReference type="InterPro" id="IPR005219">
    <property type="entry name" value="PqiA-like_proteobact"/>
</dbReference>
<feature type="transmembrane region" description="Helical" evidence="8">
    <location>
        <begin position="322"/>
        <end position="349"/>
    </location>
</feature>
<evidence type="ECO:0000256" key="6">
    <source>
        <dbReference type="ARBA" id="ARBA00022989"/>
    </source>
</evidence>
<feature type="transmembrane region" description="Helical" evidence="8">
    <location>
        <begin position="272"/>
        <end position="289"/>
    </location>
</feature>
<dbReference type="InterPro" id="IPR051800">
    <property type="entry name" value="PqiA-PqiB_transport"/>
</dbReference>
<evidence type="ECO:0000256" key="8">
    <source>
        <dbReference type="SAM" id="Phobius"/>
    </source>
</evidence>
<evidence type="ECO:0000256" key="7">
    <source>
        <dbReference type="ARBA" id="ARBA00023136"/>
    </source>
</evidence>
<sequence length="442" mass="50209">MLRYRKVETYQRLWRLRSFKQHATLPEHILDCPECGLRVDVPQLLQGQECSCPRCGYRLARVEANPFLAPLCFAVGALIIMAVVYTQMFITVEMPGVGVYSALSFPEMVKTLILQDFGILAEIMFILTFGTPLLFLLLCTYVFTALHLQTHVPALLYATRTMVRLREWIMVDVFFISTLVAYIKLRSVALVTFGPSFWLMLIFAILLIRTSVSVPQHWVYYQIHRLIGRSPIEPPDDSRNICCSRCHYFRPVEEQECGVCGTSLFTRRPKSLSVSGAFLLAAIILYIPANTFPIMISSNPTALEISTIMSGIIYMWEDGDRLIAVIIFSASIVVPILKIVSMAVLILSARFGLPASIKKMSVAYRITESIGRWSMIDIFVIIILMSAFHTPMARVLPGPAAIYFCLVVLLTMLSAHFFDSRLLWDKYRQDQTDLSRLKHAHE</sequence>
<comment type="similarity">
    <text evidence="2">Belongs to the PqiA family.</text>
</comment>
<keyword evidence="6 8" id="KW-1133">Transmembrane helix</keyword>
<dbReference type="NCBIfam" id="TIGR00155">
    <property type="entry name" value="pqiA_fam"/>
    <property type="match status" value="1"/>
</dbReference>
<keyword evidence="4" id="KW-0997">Cell inner membrane</keyword>
<accession>A0A1X3CYG9</accession>
<organism evidence="9 10">
    <name type="scientific">Neisseria canis</name>
    <dbReference type="NCBI Taxonomy" id="493"/>
    <lineage>
        <taxon>Bacteria</taxon>
        <taxon>Pseudomonadati</taxon>
        <taxon>Pseudomonadota</taxon>
        <taxon>Betaproteobacteria</taxon>
        <taxon>Neisseriales</taxon>
        <taxon>Neisseriaceae</taxon>
        <taxon>Neisseria</taxon>
    </lineage>
</organism>
<keyword evidence="3" id="KW-1003">Cell membrane</keyword>
<dbReference type="Pfam" id="PF04403">
    <property type="entry name" value="PqiA"/>
    <property type="match status" value="2"/>
</dbReference>
<dbReference type="PANTHER" id="PTHR30462:SF3">
    <property type="entry name" value="INTERMEMBRANE TRANSPORT PROTEIN PQIA"/>
    <property type="match status" value="1"/>
</dbReference>
<reference evidence="9 10" key="1">
    <citation type="submission" date="2018-12" db="EMBL/GenBank/DDBJ databases">
        <authorList>
            <consortium name="Pathogen Informatics"/>
        </authorList>
    </citation>
    <scope>NUCLEOTIDE SEQUENCE [LARGE SCALE GENOMIC DNA]</scope>
    <source>
        <strain evidence="9 10">NCTC10296</strain>
    </source>
</reference>
<comment type="subcellular location">
    <subcellularLocation>
        <location evidence="1">Cell inner membrane</location>
        <topology evidence="1">Multi-pass membrane protein</topology>
    </subcellularLocation>
</comment>
<keyword evidence="7 8" id="KW-0472">Membrane</keyword>
<dbReference type="InterPro" id="IPR007498">
    <property type="entry name" value="PqiA-like"/>
</dbReference>
<evidence type="ECO:0000256" key="1">
    <source>
        <dbReference type="ARBA" id="ARBA00004429"/>
    </source>
</evidence>
<dbReference type="KEGG" id="nci:NCTC10296_01873"/>
<evidence type="ECO:0000256" key="3">
    <source>
        <dbReference type="ARBA" id="ARBA00022475"/>
    </source>
</evidence>
<feature type="transmembrane region" description="Helical" evidence="8">
    <location>
        <begin position="165"/>
        <end position="183"/>
    </location>
</feature>
<feature type="transmembrane region" description="Helical" evidence="8">
    <location>
        <begin position="370"/>
        <end position="388"/>
    </location>
</feature>
<dbReference type="PANTHER" id="PTHR30462">
    <property type="entry name" value="INTERMEMBRANE TRANSPORT PROTEIN PQIB-RELATED"/>
    <property type="match status" value="1"/>
</dbReference>
<feature type="transmembrane region" description="Helical" evidence="8">
    <location>
        <begin position="67"/>
        <end position="90"/>
    </location>
</feature>
<evidence type="ECO:0000313" key="10">
    <source>
        <dbReference type="Proteomes" id="UP000279284"/>
    </source>
</evidence>
<dbReference type="GO" id="GO:0005886">
    <property type="term" value="C:plasma membrane"/>
    <property type="evidence" value="ECO:0007669"/>
    <property type="project" value="UniProtKB-SubCell"/>
</dbReference>
<feature type="transmembrane region" description="Helical" evidence="8">
    <location>
        <begin position="400"/>
        <end position="418"/>
    </location>
</feature>
<evidence type="ECO:0000256" key="2">
    <source>
        <dbReference type="ARBA" id="ARBA00007555"/>
    </source>
</evidence>
<protein>
    <submittedName>
        <fullName evidence="9">PqiA family protein</fullName>
    </submittedName>
</protein>
<dbReference type="STRING" id="493.BWD07_04525"/>
<evidence type="ECO:0000313" key="9">
    <source>
        <dbReference type="EMBL" id="VEF02590.1"/>
    </source>
</evidence>
<name>A0A1X3CYG9_9NEIS</name>
<evidence type="ECO:0000256" key="5">
    <source>
        <dbReference type="ARBA" id="ARBA00022692"/>
    </source>
</evidence>
<keyword evidence="10" id="KW-1185">Reference proteome</keyword>
<dbReference type="Proteomes" id="UP000279284">
    <property type="component" value="Chromosome"/>
</dbReference>